<evidence type="ECO:0000313" key="12">
    <source>
        <dbReference type="Proteomes" id="UP001501442"/>
    </source>
</evidence>
<dbReference type="EMBL" id="BAABHK010000003">
    <property type="protein sequence ID" value="GAA4624987.1"/>
    <property type="molecule type" value="Genomic_DNA"/>
</dbReference>
<reference evidence="12" key="1">
    <citation type="journal article" date="2019" name="Int. J. Syst. Evol. Microbiol.">
        <title>The Global Catalogue of Microorganisms (GCM) 10K type strain sequencing project: providing services to taxonomists for standard genome sequencing and annotation.</title>
        <authorList>
            <consortium name="The Broad Institute Genomics Platform"/>
            <consortium name="The Broad Institute Genome Sequencing Center for Infectious Disease"/>
            <person name="Wu L."/>
            <person name="Ma J."/>
        </authorList>
    </citation>
    <scope>NUCLEOTIDE SEQUENCE [LARGE SCALE GENOMIC DNA]</scope>
    <source>
        <strain evidence="12">JCM 17939</strain>
    </source>
</reference>
<evidence type="ECO:0000256" key="4">
    <source>
        <dbReference type="ARBA" id="ARBA00023125"/>
    </source>
</evidence>
<protein>
    <submittedName>
        <fullName evidence="11">Response regulator transcription factor</fullName>
    </submittedName>
</protein>
<gene>
    <name evidence="11" type="ORF">GCM10023196_027380</name>
</gene>
<evidence type="ECO:0000256" key="2">
    <source>
        <dbReference type="ARBA" id="ARBA00023012"/>
    </source>
</evidence>
<evidence type="ECO:0000256" key="3">
    <source>
        <dbReference type="ARBA" id="ARBA00023015"/>
    </source>
</evidence>
<evidence type="ECO:0000256" key="5">
    <source>
        <dbReference type="ARBA" id="ARBA00023163"/>
    </source>
</evidence>
<dbReference type="Gene3D" id="1.10.10.10">
    <property type="entry name" value="Winged helix-like DNA-binding domain superfamily/Winged helix DNA-binding domain"/>
    <property type="match status" value="1"/>
</dbReference>
<accession>A0ABP8U6D9</accession>
<dbReference type="InterPro" id="IPR011006">
    <property type="entry name" value="CheY-like_superfamily"/>
</dbReference>
<keyword evidence="3" id="KW-0805">Transcription regulation</keyword>
<dbReference type="Gene3D" id="3.40.50.2300">
    <property type="match status" value="1"/>
</dbReference>
<dbReference type="SUPFAM" id="SSF46894">
    <property type="entry name" value="C-terminal effector domain of the bipartite response regulators"/>
    <property type="match status" value="1"/>
</dbReference>
<feature type="DNA-binding region" description="OmpR/PhoB-type" evidence="7">
    <location>
        <begin position="141"/>
        <end position="236"/>
    </location>
</feature>
<feature type="domain" description="Response regulatory" evidence="9">
    <location>
        <begin position="30"/>
        <end position="130"/>
    </location>
</feature>
<evidence type="ECO:0000313" key="11">
    <source>
        <dbReference type="EMBL" id="GAA4624987.1"/>
    </source>
</evidence>
<feature type="domain" description="OmpR/PhoB-type" evidence="10">
    <location>
        <begin position="141"/>
        <end position="236"/>
    </location>
</feature>
<dbReference type="Proteomes" id="UP001501442">
    <property type="component" value="Unassembled WGS sequence"/>
</dbReference>
<comment type="caution">
    <text evidence="11">The sequence shown here is derived from an EMBL/GenBank/DDBJ whole genome shotgun (WGS) entry which is preliminary data.</text>
</comment>
<sequence>MGARSRARGSSAIEQSGRASGERHRAGRVTVLVVEHDPSVADLIRLYLSREGYHPHPVTDPASAAAVARRLRPDAVVLDLTTGVHREVAEAARPAVIVSVVPPGMTPPAGHTVPRPFSPRALLATLGRALRGHQAEPPPPDDVLHAGDVVLDPRTRTVTVAGAPKAVTAVEFELLAFLMRNPGRVFGREQLLAAVWGSAESAGVRTVDVHIAQLRAKLGARSPLRTVRGVGYAADL</sequence>
<evidence type="ECO:0000259" key="10">
    <source>
        <dbReference type="PROSITE" id="PS51755"/>
    </source>
</evidence>
<keyword evidence="4 7" id="KW-0238">DNA-binding</keyword>
<keyword evidence="5" id="KW-0804">Transcription</keyword>
<dbReference type="CDD" id="cd00383">
    <property type="entry name" value="trans_reg_C"/>
    <property type="match status" value="1"/>
</dbReference>
<evidence type="ECO:0000256" key="1">
    <source>
        <dbReference type="ARBA" id="ARBA00022553"/>
    </source>
</evidence>
<dbReference type="PANTHER" id="PTHR48111">
    <property type="entry name" value="REGULATOR OF RPOS"/>
    <property type="match status" value="1"/>
</dbReference>
<dbReference type="SUPFAM" id="SSF52172">
    <property type="entry name" value="CheY-like"/>
    <property type="match status" value="1"/>
</dbReference>
<dbReference type="InterPro" id="IPR001867">
    <property type="entry name" value="OmpR/PhoB-type_DNA-bd"/>
</dbReference>
<dbReference type="InterPro" id="IPR001789">
    <property type="entry name" value="Sig_transdc_resp-reg_receiver"/>
</dbReference>
<feature type="region of interest" description="Disordered" evidence="8">
    <location>
        <begin position="1"/>
        <end position="24"/>
    </location>
</feature>
<feature type="modified residue" description="4-aspartylphosphate" evidence="6">
    <location>
        <position position="79"/>
    </location>
</feature>
<dbReference type="InterPro" id="IPR016032">
    <property type="entry name" value="Sig_transdc_resp-reg_C-effctor"/>
</dbReference>
<organism evidence="11 12">
    <name type="scientific">Actinoallomurus vinaceus</name>
    <dbReference type="NCBI Taxonomy" id="1080074"/>
    <lineage>
        <taxon>Bacteria</taxon>
        <taxon>Bacillati</taxon>
        <taxon>Actinomycetota</taxon>
        <taxon>Actinomycetes</taxon>
        <taxon>Streptosporangiales</taxon>
        <taxon>Thermomonosporaceae</taxon>
        <taxon>Actinoallomurus</taxon>
    </lineage>
</organism>
<evidence type="ECO:0000256" key="8">
    <source>
        <dbReference type="SAM" id="MobiDB-lite"/>
    </source>
</evidence>
<dbReference type="PANTHER" id="PTHR48111:SF1">
    <property type="entry name" value="TWO-COMPONENT RESPONSE REGULATOR ORR33"/>
    <property type="match status" value="1"/>
</dbReference>
<name>A0ABP8U6D9_9ACTN</name>
<evidence type="ECO:0000256" key="6">
    <source>
        <dbReference type="PROSITE-ProRule" id="PRU00169"/>
    </source>
</evidence>
<dbReference type="SMART" id="SM00862">
    <property type="entry name" value="Trans_reg_C"/>
    <property type="match status" value="1"/>
</dbReference>
<keyword evidence="12" id="KW-1185">Reference proteome</keyword>
<evidence type="ECO:0000256" key="7">
    <source>
        <dbReference type="PROSITE-ProRule" id="PRU01091"/>
    </source>
</evidence>
<proteinExistence type="predicted"/>
<dbReference type="Pfam" id="PF00486">
    <property type="entry name" value="Trans_reg_C"/>
    <property type="match status" value="1"/>
</dbReference>
<evidence type="ECO:0000259" key="9">
    <source>
        <dbReference type="PROSITE" id="PS50110"/>
    </source>
</evidence>
<dbReference type="PROSITE" id="PS51755">
    <property type="entry name" value="OMPR_PHOB"/>
    <property type="match status" value="1"/>
</dbReference>
<dbReference type="PROSITE" id="PS50110">
    <property type="entry name" value="RESPONSE_REGULATORY"/>
    <property type="match status" value="1"/>
</dbReference>
<keyword evidence="1 6" id="KW-0597">Phosphoprotein</keyword>
<dbReference type="InterPro" id="IPR036388">
    <property type="entry name" value="WH-like_DNA-bd_sf"/>
</dbReference>
<dbReference type="InterPro" id="IPR039420">
    <property type="entry name" value="WalR-like"/>
</dbReference>
<keyword evidence="2" id="KW-0902">Two-component regulatory system</keyword>